<dbReference type="PANTHER" id="PTHR47506">
    <property type="entry name" value="TRANSCRIPTIONAL REGULATORY PROTEIN"/>
    <property type="match status" value="1"/>
</dbReference>
<dbReference type="SUPFAM" id="SSF48498">
    <property type="entry name" value="Tetracyclin repressor-like, C-terminal domain"/>
    <property type="match status" value="1"/>
</dbReference>
<dbReference type="InterPro" id="IPR001647">
    <property type="entry name" value="HTH_TetR"/>
</dbReference>
<reference evidence="6 7" key="1">
    <citation type="journal article" date="2014" name="J. Biotechnol.">
        <title>Complete genome sequence of the actinobacterium Amycolatopsis japonica MG417-CF17(T) (=DSM 44213T) producing (S,S)-N,N'-ethylenediaminedisuccinic acid.</title>
        <authorList>
            <person name="Stegmann E."/>
            <person name="Albersmeier A."/>
            <person name="Spohn M."/>
            <person name="Gert H."/>
            <person name="Weber T."/>
            <person name="Wohlleben W."/>
            <person name="Kalinowski J."/>
            <person name="Ruckert C."/>
        </authorList>
    </citation>
    <scope>NUCLEOTIDE SEQUENCE [LARGE SCALE GENOMIC DNA]</scope>
    <source>
        <strain evidence="7">MG417-CF17 (DSM 44213)</strain>
    </source>
</reference>
<dbReference type="InterPro" id="IPR011075">
    <property type="entry name" value="TetR_C"/>
</dbReference>
<evidence type="ECO:0000259" key="5">
    <source>
        <dbReference type="PROSITE" id="PS50977"/>
    </source>
</evidence>
<dbReference type="Gene3D" id="1.10.357.10">
    <property type="entry name" value="Tetracycline Repressor, domain 2"/>
    <property type="match status" value="1"/>
</dbReference>
<dbReference type="InterPro" id="IPR009057">
    <property type="entry name" value="Homeodomain-like_sf"/>
</dbReference>
<evidence type="ECO:0000256" key="1">
    <source>
        <dbReference type="ARBA" id="ARBA00023015"/>
    </source>
</evidence>
<evidence type="ECO:0000313" key="7">
    <source>
        <dbReference type="Proteomes" id="UP000028492"/>
    </source>
</evidence>
<dbReference type="Pfam" id="PF00440">
    <property type="entry name" value="TetR_N"/>
    <property type="match status" value="1"/>
</dbReference>
<dbReference type="PANTHER" id="PTHR47506:SF1">
    <property type="entry name" value="HTH-TYPE TRANSCRIPTIONAL REGULATOR YJDC"/>
    <property type="match status" value="1"/>
</dbReference>
<dbReference type="InterPro" id="IPR036271">
    <property type="entry name" value="Tet_transcr_reg_TetR-rel_C_sf"/>
</dbReference>
<dbReference type="HOGENOM" id="CLU_069356_23_1_11"/>
<keyword evidence="7" id="KW-1185">Reference proteome</keyword>
<dbReference type="STRING" id="208439.AJAP_24680"/>
<feature type="domain" description="HTH tetR-type" evidence="5">
    <location>
        <begin position="3"/>
        <end position="63"/>
    </location>
</feature>
<keyword evidence="1" id="KW-0805">Transcription regulation</keyword>
<protein>
    <recommendedName>
        <fullName evidence="5">HTH tetR-type domain-containing protein</fullName>
    </recommendedName>
</protein>
<organism evidence="6 7">
    <name type="scientific">Amycolatopsis japonica</name>
    <dbReference type="NCBI Taxonomy" id="208439"/>
    <lineage>
        <taxon>Bacteria</taxon>
        <taxon>Bacillati</taxon>
        <taxon>Actinomycetota</taxon>
        <taxon>Actinomycetes</taxon>
        <taxon>Pseudonocardiales</taxon>
        <taxon>Pseudonocardiaceae</taxon>
        <taxon>Amycolatopsis</taxon>
        <taxon>Amycolatopsis japonica group</taxon>
    </lineage>
</organism>
<dbReference type="Proteomes" id="UP000028492">
    <property type="component" value="Chromosome"/>
</dbReference>
<dbReference type="PRINTS" id="PR00455">
    <property type="entry name" value="HTHTETR"/>
</dbReference>
<dbReference type="GO" id="GO:0003677">
    <property type="term" value="F:DNA binding"/>
    <property type="evidence" value="ECO:0007669"/>
    <property type="project" value="UniProtKB-UniRule"/>
</dbReference>
<proteinExistence type="predicted"/>
<accession>A0A075V4N0</accession>
<gene>
    <name evidence="6" type="ORF">AJAP_24680</name>
</gene>
<dbReference type="Pfam" id="PF16925">
    <property type="entry name" value="TetR_C_13"/>
    <property type="match status" value="1"/>
</dbReference>
<evidence type="ECO:0000256" key="2">
    <source>
        <dbReference type="ARBA" id="ARBA00023125"/>
    </source>
</evidence>
<dbReference type="PROSITE" id="PS50977">
    <property type="entry name" value="HTH_TETR_2"/>
    <property type="match status" value="1"/>
</dbReference>
<sequence>MLTPAGERVLSAASELFYQEGLNAVGVAAIAEAAGVTKKTLYASFGSKTELTIAYLRSRHDIWWAYLEERLAEAEVPRALTVFDAYVDHPKLGSDRGCAFLNAAAELPAGHPGLDVIRRHKAAVRAKFAELLREDAPGAADPERLAEQLFLLLEGAVAHTGIDGDAHRVTLAREIAEILMRDPREAGTR</sequence>
<dbReference type="SUPFAM" id="SSF46689">
    <property type="entry name" value="Homeodomain-like"/>
    <property type="match status" value="1"/>
</dbReference>
<name>A0A075V4N0_9PSEU</name>
<dbReference type="AlphaFoldDB" id="A0A075V4N0"/>
<evidence type="ECO:0000256" key="4">
    <source>
        <dbReference type="PROSITE-ProRule" id="PRU00335"/>
    </source>
</evidence>
<keyword evidence="2 4" id="KW-0238">DNA-binding</keyword>
<dbReference type="eggNOG" id="COG1309">
    <property type="taxonomic scope" value="Bacteria"/>
</dbReference>
<dbReference type="KEGG" id="aja:AJAP_24680"/>
<evidence type="ECO:0000313" key="6">
    <source>
        <dbReference type="EMBL" id="AIG77785.1"/>
    </source>
</evidence>
<feature type="DNA-binding region" description="H-T-H motif" evidence="4">
    <location>
        <begin position="26"/>
        <end position="45"/>
    </location>
</feature>
<dbReference type="EMBL" id="CP008953">
    <property type="protein sequence ID" value="AIG77785.1"/>
    <property type="molecule type" value="Genomic_DNA"/>
</dbReference>
<keyword evidence="3" id="KW-0804">Transcription</keyword>
<dbReference type="RefSeq" id="WP_038515486.1">
    <property type="nucleotide sequence ID" value="NZ_CP008953.1"/>
</dbReference>
<evidence type="ECO:0000256" key="3">
    <source>
        <dbReference type="ARBA" id="ARBA00023163"/>
    </source>
</evidence>